<dbReference type="RefSeq" id="WP_214535556.1">
    <property type="nucleotide sequence ID" value="NZ_JAHFVK010000001.1"/>
</dbReference>
<feature type="transmembrane region" description="Helical" evidence="6">
    <location>
        <begin position="372"/>
        <end position="392"/>
    </location>
</feature>
<reference evidence="7 8" key="1">
    <citation type="submission" date="2021-05" db="EMBL/GenBank/DDBJ databases">
        <title>Croceibacterium sp. LX-88 genome sequence.</title>
        <authorList>
            <person name="Luo X."/>
        </authorList>
    </citation>
    <scope>NUCLEOTIDE SEQUENCE [LARGE SCALE GENOMIC DNA]</scope>
    <source>
        <strain evidence="7 8">LX-88</strain>
    </source>
</reference>
<evidence type="ECO:0000256" key="2">
    <source>
        <dbReference type="ARBA" id="ARBA00022448"/>
    </source>
</evidence>
<feature type="transmembrane region" description="Helical" evidence="6">
    <location>
        <begin position="113"/>
        <end position="131"/>
    </location>
</feature>
<feature type="transmembrane region" description="Helical" evidence="6">
    <location>
        <begin position="16"/>
        <end position="36"/>
    </location>
</feature>
<comment type="caution">
    <text evidence="7">The sequence shown here is derived from an EMBL/GenBank/DDBJ whole genome shotgun (WGS) entry which is preliminary data.</text>
</comment>
<feature type="transmembrane region" description="Helical" evidence="6">
    <location>
        <begin position="404"/>
        <end position="427"/>
    </location>
</feature>
<feature type="transmembrane region" description="Helical" evidence="6">
    <location>
        <begin position="205"/>
        <end position="224"/>
    </location>
</feature>
<name>A0ABS5W748_9SPHN</name>
<feature type="transmembrane region" description="Helical" evidence="6">
    <location>
        <begin position="236"/>
        <end position="253"/>
    </location>
</feature>
<keyword evidence="8" id="KW-1185">Reference proteome</keyword>
<dbReference type="PANTHER" id="PTHR42718:SF9">
    <property type="entry name" value="MAJOR FACILITATOR SUPERFAMILY MULTIDRUG TRANSPORTER MFSC"/>
    <property type="match status" value="1"/>
</dbReference>
<feature type="transmembrane region" description="Helical" evidence="6">
    <location>
        <begin position="173"/>
        <end position="193"/>
    </location>
</feature>
<dbReference type="EMBL" id="JAHFVK010000001">
    <property type="protein sequence ID" value="MBT2134214.1"/>
    <property type="molecule type" value="Genomic_DNA"/>
</dbReference>
<protein>
    <submittedName>
        <fullName evidence="7">MFS transporter</fullName>
    </submittedName>
</protein>
<feature type="transmembrane region" description="Helical" evidence="6">
    <location>
        <begin position="486"/>
        <end position="507"/>
    </location>
</feature>
<keyword evidence="3 6" id="KW-0812">Transmembrane</keyword>
<keyword evidence="2" id="KW-0813">Transport</keyword>
<evidence type="ECO:0000313" key="8">
    <source>
        <dbReference type="Proteomes" id="UP000811255"/>
    </source>
</evidence>
<feature type="transmembrane region" description="Helical" evidence="6">
    <location>
        <begin position="273"/>
        <end position="288"/>
    </location>
</feature>
<dbReference type="InterPro" id="IPR036259">
    <property type="entry name" value="MFS_trans_sf"/>
</dbReference>
<feature type="transmembrane region" description="Helical" evidence="6">
    <location>
        <begin position="335"/>
        <end position="352"/>
    </location>
</feature>
<feature type="transmembrane region" description="Helical" evidence="6">
    <location>
        <begin position="308"/>
        <end position="328"/>
    </location>
</feature>
<dbReference type="Proteomes" id="UP000811255">
    <property type="component" value="Unassembled WGS sequence"/>
</dbReference>
<evidence type="ECO:0000256" key="6">
    <source>
        <dbReference type="SAM" id="Phobius"/>
    </source>
</evidence>
<evidence type="ECO:0000313" key="7">
    <source>
        <dbReference type="EMBL" id="MBT2134214.1"/>
    </source>
</evidence>
<feature type="transmembrane region" description="Helical" evidence="6">
    <location>
        <begin position="143"/>
        <end position="161"/>
    </location>
</feature>
<keyword evidence="5 6" id="KW-0472">Membrane</keyword>
<accession>A0ABS5W748</accession>
<comment type="subcellular location">
    <subcellularLocation>
        <location evidence="1">Membrane</location>
        <topology evidence="1">Multi-pass membrane protein</topology>
    </subcellularLocation>
</comment>
<sequence length="536" mass="57643">MPGSPATPTHPMPRRIGYFAIGVLVALTAGLANGLLIGNLPQIQGALGLTSVEGAWLTAAYSMTNVCTSFMLIKFRQQFGLQRLTRVFLLGFVAISGVQVVVHSYGLELALRAGAGIIAAGFTPLGFFYIMQAMPAKARLGGMILGVGLTQVALPLARVISPLLLANGEITNLYMFEFALSLICLGSIALLRLPPSETANVFEKLDFASFALFAPGMMLLLAVLTQGRIVWWTTPWIGYAFAASVVLIGAAMVIEHNRANPMLNTRWMRTRGVLRFALVAATVRLLLGEQNYGAVGLLSVVGMGNDQLIIFNLVLVVTTLAGVIASLVTLNPNDLLKPIVLSVALIGLGAWLDSHSSNLTRPADFYVTQGMIGFAAAYFLGPTMMLGILRALAKGPSHMVSFSAVFSIAQTLGGLGGGAMLGTFQIVRQRYHFNELVQSMLATDPQVALRVRQLSGAYGKVVTDQVLLQKRGIELLTQQVTREANIMAFNDVFLLIAVLSAVAFAYLGSRWLYLRWYGINPLAKELAAIQKLRPSQ</sequence>
<keyword evidence="4 6" id="KW-1133">Transmembrane helix</keyword>
<gene>
    <name evidence="7" type="ORF">KK137_07720</name>
</gene>
<proteinExistence type="predicted"/>
<dbReference type="SUPFAM" id="SSF103473">
    <property type="entry name" value="MFS general substrate transporter"/>
    <property type="match status" value="1"/>
</dbReference>
<evidence type="ECO:0000256" key="1">
    <source>
        <dbReference type="ARBA" id="ARBA00004141"/>
    </source>
</evidence>
<evidence type="ECO:0000256" key="4">
    <source>
        <dbReference type="ARBA" id="ARBA00022989"/>
    </source>
</evidence>
<evidence type="ECO:0000256" key="3">
    <source>
        <dbReference type="ARBA" id="ARBA00022692"/>
    </source>
</evidence>
<dbReference type="PANTHER" id="PTHR42718">
    <property type="entry name" value="MAJOR FACILITATOR SUPERFAMILY MULTIDRUG TRANSPORTER MFSC"/>
    <property type="match status" value="1"/>
</dbReference>
<evidence type="ECO:0000256" key="5">
    <source>
        <dbReference type="ARBA" id="ARBA00023136"/>
    </source>
</evidence>
<feature type="transmembrane region" description="Helical" evidence="6">
    <location>
        <begin position="87"/>
        <end position="107"/>
    </location>
</feature>
<organism evidence="7 8">
    <name type="scientific">Croceibacterium selenioxidans</name>
    <dbReference type="NCBI Taxonomy" id="2838833"/>
    <lineage>
        <taxon>Bacteria</taxon>
        <taxon>Pseudomonadati</taxon>
        <taxon>Pseudomonadota</taxon>
        <taxon>Alphaproteobacteria</taxon>
        <taxon>Sphingomonadales</taxon>
        <taxon>Erythrobacteraceae</taxon>
        <taxon>Croceibacterium</taxon>
    </lineage>
</organism>